<comment type="caution">
    <text evidence="3">The sequence shown here is derived from an EMBL/GenBank/DDBJ whole genome shotgun (WGS) entry which is preliminary data.</text>
</comment>
<keyword evidence="4" id="KW-1185">Reference proteome</keyword>
<dbReference type="AlphaFoldDB" id="A0A2P6FDT1"/>
<evidence type="ECO:0000313" key="3">
    <source>
        <dbReference type="EMBL" id="PQM31582.1"/>
    </source>
</evidence>
<dbReference type="RefSeq" id="WP_040093656.1">
    <property type="nucleotide sequence ID" value="NZ_CM020866.1"/>
</dbReference>
<feature type="signal peptide" evidence="2">
    <location>
        <begin position="1"/>
        <end position="19"/>
    </location>
</feature>
<sequence length="561" mass="63565">MRKFQTILNSLLVFSSATTTLIPATNFIIQPVPYKGSSSGSSSNNIDDFVYSGYLLRYFISKSSNISTNRTVKTLEQNIVNNKAIIYSTARSTSNVTMQNANVFETALMASIVNISIYGMGSWKEFFAETYSKWITTPDEMKNKSWEILNNFFIDIYPYLQSNNFGARPDTLQNSLQYIDKYFSNSTTSITVTKPAVYDTTLTMKPSDVVDLQYQSLFGTRFGLQQEIPNKYVNLWNNSYTYNALKTSLIMWQTNATKDVTNDVMRFNGDVLQDNIINFNGNNLSAGLANMMNDSYTKASAVSLKKYQDFVQQATQSHYSSFDKLDSDLKKLTKYETINYQTGSTIFLKDSVDAMRNYYGWEDSTVNSFEKQILNLFNITYTMTGDNFKYFLAGFLFSPDTPLVNQAGQTEAFTRYDFYRIPGTDQIWSSSIAFIVFSAKGFNNYLKSGISQEYQMGWWSSPNIFTALDHEMGHAVDVYYGMVTSDPTNAAKKFSNILNELGIKGEYSGNVFGYDNIINNTKASAMKIALIVIFGVFCVSIIIAIIWSTARRKATRKKTDD</sequence>
<evidence type="ECO:0000256" key="2">
    <source>
        <dbReference type="SAM" id="SignalP"/>
    </source>
</evidence>
<feature type="chain" id="PRO_5015184497" evidence="2">
    <location>
        <begin position="20"/>
        <end position="561"/>
    </location>
</feature>
<feature type="transmembrane region" description="Helical" evidence="1">
    <location>
        <begin position="528"/>
        <end position="548"/>
    </location>
</feature>
<proteinExistence type="predicted"/>
<evidence type="ECO:0000313" key="4">
    <source>
        <dbReference type="Proteomes" id="UP000031565"/>
    </source>
</evidence>
<dbReference type="STRING" id="2138.SMSRO_v1c13470"/>
<name>A0A2P6FDT1_9MOLU</name>
<keyword evidence="1" id="KW-0812">Transmembrane</keyword>
<keyword evidence="2" id="KW-0732">Signal</keyword>
<dbReference type="Proteomes" id="UP000031565">
    <property type="component" value="Unassembled WGS sequence"/>
</dbReference>
<keyword evidence="1" id="KW-0472">Membrane</keyword>
<protein>
    <submittedName>
        <fullName evidence="3">Uncharacterized protein</fullName>
    </submittedName>
</protein>
<dbReference type="OrthoDB" id="397686at2"/>
<organism evidence="3 4">
    <name type="scientific">Spiroplasma poulsonii</name>
    <dbReference type="NCBI Taxonomy" id="2138"/>
    <lineage>
        <taxon>Bacteria</taxon>
        <taxon>Bacillati</taxon>
        <taxon>Mycoplasmatota</taxon>
        <taxon>Mollicutes</taxon>
        <taxon>Entomoplasmatales</taxon>
        <taxon>Spiroplasmataceae</taxon>
        <taxon>Spiroplasma</taxon>
    </lineage>
</organism>
<keyword evidence="1" id="KW-1133">Transmembrane helix</keyword>
<accession>A0A2P6FDT1</accession>
<reference evidence="3 4" key="1">
    <citation type="journal article" date="2015" name="MBio">
        <title>Genome sequence of the Drosophila melanogaster male-killing Spiroplasma strain MSRO endosymbiont.</title>
        <authorList>
            <person name="Paredes J.C."/>
            <person name="Herren J.K."/>
            <person name="Schupfer F."/>
            <person name="Marin R."/>
            <person name="Claverol S."/>
            <person name="Kuo C.H."/>
            <person name="Lemaitre B."/>
            <person name="Beven L."/>
        </authorList>
    </citation>
    <scope>NUCLEOTIDE SEQUENCE [LARGE SCALE GENOMIC DNA]</scope>
    <source>
        <strain evidence="3 4">MSRO</strain>
    </source>
</reference>
<evidence type="ECO:0000256" key="1">
    <source>
        <dbReference type="SAM" id="Phobius"/>
    </source>
</evidence>
<gene>
    <name evidence="3" type="ORF">SMSRO_SF014230</name>
</gene>
<dbReference type="EMBL" id="JTLV02000001">
    <property type="protein sequence ID" value="PQM31582.1"/>
    <property type="molecule type" value="Genomic_DNA"/>
</dbReference>